<dbReference type="EC" id="2.3.2.26" evidence="2"/>
<evidence type="ECO:0000256" key="5">
    <source>
        <dbReference type="ARBA" id="ARBA00032234"/>
    </source>
</evidence>
<evidence type="ECO:0000256" key="4">
    <source>
        <dbReference type="ARBA" id="ARBA00029737"/>
    </source>
</evidence>
<organism evidence="9 10">
    <name type="scientific">Cotesia glomerata</name>
    <name type="common">Lepidopteran parasitic wasp</name>
    <name type="synonym">Apanteles glomeratus</name>
    <dbReference type="NCBI Taxonomy" id="32391"/>
    <lineage>
        <taxon>Eukaryota</taxon>
        <taxon>Metazoa</taxon>
        <taxon>Ecdysozoa</taxon>
        <taxon>Arthropoda</taxon>
        <taxon>Hexapoda</taxon>
        <taxon>Insecta</taxon>
        <taxon>Pterygota</taxon>
        <taxon>Neoptera</taxon>
        <taxon>Endopterygota</taxon>
        <taxon>Hymenoptera</taxon>
        <taxon>Apocrita</taxon>
        <taxon>Ichneumonoidea</taxon>
        <taxon>Braconidae</taxon>
        <taxon>Microgastrinae</taxon>
        <taxon>Cotesia</taxon>
    </lineage>
</organism>
<dbReference type="GO" id="GO:0061630">
    <property type="term" value="F:ubiquitin protein ligase activity"/>
    <property type="evidence" value="ECO:0007669"/>
    <property type="project" value="UniProtKB-EC"/>
</dbReference>
<comment type="catalytic activity">
    <reaction evidence="1">
        <text>S-ubiquitinyl-[E2 ubiquitin-conjugating enzyme]-L-cysteine + [acceptor protein]-L-lysine = [E2 ubiquitin-conjugating enzyme]-L-cysteine + N(6)-ubiquitinyl-[acceptor protein]-L-lysine.</text>
        <dbReference type="EC" id="2.3.2.26"/>
    </reaction>
</comment>
<dbReference type="GO" id="GO:0030332">
    <property type="term" value="F:cyclin binding"/>
    <property type="evidence" value="ECO:0007669"/>
    <property type="project" value="TreeGrafter"/>
</dbReference>
<evidence type="ECO:0000313" key="10">
    <source>
        <dbReference type="Proteomes" id="UP000826195"/>
    </source>
</evidence>
<evidence type="ECO:0000256" key="6">
    <source>
        <dbReference type="ARBA" id="ARBA00032298"/>
    </source>
</evidence>
<evidence type="ECO:0000256" key="7">
    <source>
        <dbReference type="ARBA" id="ARBA00053831"/>
    </source>
</evidence>
<dbReference type="PANTHER" id="PTHR31531">
    <property type="entry name" value="E3 UBIQUITIN-PROTEIN LIGASE E3D FAMILY MEMBER"/>
    <property type="match status" value="1"/>
</dbReference>
<dbReference type="GO" id="GO:0000151">
    <property type="term" value="C:ubiquitin ligase complex"/>
    <property type="evidence" value="ECO:0007669"/>
    <property type="project" value="TreeGrafter"/>
</dbReference>
<proteinExistence type="predicted"/>
<dbReference type="EMBL" id="JAHXZJ010002982">
    <property type="protein sequence ID" value="KAH0534711.1"/>
    <property type="molecule type" value="Genomic_DNA"/>
</dbReference>
<dbReference type="GO" id="GO:0000209">
    <property type="term" value="P:protein polyubiquitination"/>
    <property type="evidence" value="ECO:0007669"/>
    <property type="project" value="TreeGrafter"/>
</dbReference>
<evidence type="ECO:0000256" key="3">
    <source>
        <dbReference type="ARBA" id="ARBA00013646"/>
    </source>
</evidence>
<dbReference type="GO" id="GO:0051865">
    <property type="term" value="P:protein autoubiquitination"/>
    <property type="evidence" value="ECO:0007669"/>
    <property type="project" value="TreeGrafter"/>
</dbReference>
<protein>
    <recommendedName>
        <fullName evidence="3">E3 ubiquitin-protein ligase E3D</fullName>
        <ecNumber evidence="2">2.3.2.26</ecNumber>
    </recommendedName>
    <alternativeName>
        <fullName evidence="6">HECT-type E3 ubiquitin transferase E3D</fullName>
    </alternativeName>
    <alternativeName>
        <fullName evidence="5">UbcH10-binding protein with a HECT-like domain</fullName>
    </alternativeName>
    <alternativeName>
        <fullName evidence="4">Ubiquitin-conjugating enzyme E2C-binding protein</fullName>
    </alternativeName>
</protein>
<dbReference type="GO" id="GO:0043161">
    <property type="term" value="P:proteasome-mediated ubiquitin-dependent protein catabolic process"/>
    <property type="evidence" value="ECO:0007669"/>
    <property type="project" value="TreeGrafter"/>
</dbReference>
<keyword evidence="10" id="KW-1185">Reference proteome</keyword>
<dbReference type="AlphaFoldDB" id="A0AAV7HTJ0"/>
<dbReference type="Pfam" id="PF09814">
    <property type="entry name" value="HECT_2"/>
    <property type="match status" value="2"/>
</dbReference>
<evidence type="ECO:0000256" key="8">
    <source>
        <dbReference type="ARBA" id="ARBA00064185"/>
    </source>
</evidence>
<name>A0AAV7HTJ0_COTGL</name>
<dbReference type="PANTHER" id="PTHR31531:SF2">
    <property type="entry name" value="E3 UBIQUITIN-PROTEIN LIGASE E3D"/>
    <property type="match status" value="1"/>
</dbReference>
<dbReference type="GO" id="GO:0006513">
    <property type="term" value="P:protein monoubiquitination"/>
    <property type="evidence" value="ECO:0007669"/>
    <property type="project" value="TreeGrafter"/>
</dbReference>
<evidence type="ECO:0000256" key="2">
    <source>
        <dbReference type="ARBA" id="ARBA00012485"/>
    </source>
</evidence>
<comment type="subunit">
    <text evidence="8">Interacts with UBE2C/UbcH10 (E2 ubiquitin-conjugating enzyme). In vitro, interacts with cyclin-B.</text>
</comment>
<dbReference type="InterPro" id="IPR019193">
    <property type="entry name" value="UBQ-conj_enz_E2-bd_prot"/>
</dbReference>
<comment type="function">
    <text evidence="7">E3 ubiquitin-protein ligase which accepts ubiquitin from specific E2 ubiquitin-conjugating enzymes, and transfers it to substrates, generally promoting their degradation by the proteasome. Independently of its E3 ubiquitin-protein ligase activity, acts as an inhibitor of CPSF3 endonuclease activity by blocking CPSF3 active site.</text>
</comment>
<accession>A0AAV7HTJ0</accession>
<evidence type="ECO:0000256" key="1">
    <source>
        <dbReference type="ARBA" id="ARBA00000885"/>
    </source>
</evidence>
<sequence length="333" mass="37552">MESLTIELRPQLRSGYVYVQLKPNRQISSINICHEGDSMTAKIDEKELKLNLLPIEVNSSVTSLQFLDQWIIFRIQLSQSTLYDSSDLKNNKKTEVLTTGIDLPPAQKSFELTCTGCKNSITKNEVLFERVLSLPSEECEPSEWFCCSHSVVDYKNILLTDYNEVTCNRCLSVLGAVNNDGSFRIWSHSLQFASSEDLGASAGQKKSPLIDFKLALKEFVKKGNLYEEIHFFASEQEKKVSLLIKIMDKNLLMLTQSSVESSVEVMLDERCVIKVLYKVLDDGSEPLKDASNCSAYRLSLSSIHAAVDHLTTSSLKLPLIYRTTETYCIGYIL</sequence>
<dbReference type="GO" id="GO:0005829">
    <property type="term" value="C:cytosol"/>
    <property type="evidence" value="ECO:0007669"/>
    <property type="project" value="TreeGrafter"/>
</dbReference>
<evidence type="ECO:0000313" key="9">
    <source>
        <dbReference type="EMBL" id="KAH0534711.1"/>
    </source>
</evidence>
<gene>
    <name evidence="9" type="ORF">KQX54_007194</name>
</gene>
<comment type="caution">
    <text evidence="9">The sequence shown here is derived from an EMBL/GenBank/DDBJ whole genome shotgun (WGS) entry which is preliminary data.</text>
</comment>
<dbReference type="GO" id="GO:0031624">
    <property type="term" value="F:ubiquitin conjugating enzyme binding"/>
    <property type="evidence" value="ECO:0007669"/>
    <property type="project" value="TreeGrafter"/>
</dbReference>
<dbReference type="Proteomes" id="UP000826195">
    <property type="component" value="Unassembled WGS sequence"/>
</dbReference>
<dbReference type="GO" id="GO:0005634">
    <property type="term" value="C:nucleus"/>
    <property type="evidence" value="ECO:0007669"/>
    <property type="project" value="TreeGrafter"/>
</dbReference>
<reference evidence="9 10" key="1">
    <citation type="journal article" date="2021" name="J. Hered.">
        <title>A chromosome-level genome assembly of the parasitoid wasp, Cotesia glomerata (Hymenoptera: Braconidae).</title>
        <authorList>
            <person name="Pinto B.J."/>
            <person name="Weis J.J."/>
            <person name="Gamble T."/>
            <person name="Ode P.J."/>
            <person name="Paul R."/>
            <person name="Zaspel J.M."/>
        </authorList>
    </citation>
    <scope>NUCLEOTIDE SEQUENCE [LARGE SCALE GENOMIC DNA]</scope>
    <source>
        <strain evidence="9">CgM1</strain>
    </source>
</reference>